<dbReference type="RefSeq" id="WP_024726892.1">
    <property type="nucleotide sequence ID" value="NZ_JACOOS010000007.1"/>
</dbReference>
<sequence length="70" mass="8375">MNNLAVQFIRLSDGKKDSRDKEELIRMMYHMNQTDNGEIIEKIKSFSRTENLVCRLTNLEHGYWYPMSSF</sequence>
<proteinExistence type="predicted"/>
<accession>A0ABR7FQK5</accession>
<dbReference type="EMBL" id="JACOOS010000007">
    <property type="protein sequence ID" value="MBC5677490.1"/>
    <property type="molecule type" value="Genomic_DNA"/>
</dbReference>
<keyword evidence="2" id="KW-1185">Reference proteome</keyword>
<name>A0ABR7FQK5_9FIRM</name>
<evidence type="ECO:0000313" key="1">
    <source>
        <dbReference type="EMBL" id="MBC5677490.1"/>
    </source>
</evidence>
<protein>
    <recommendedName>
        <fullName evidence="3">Resolvase/invertase-type recombinase catalytic domain-containing protein</fullName>
    </recommendedName>
</protein>
<dbReference type="Proteomes" id="UP000635828">
    <property type="component" value="Unassembled WGS sequence"/>
</dbReference>
<comment type="caution">
    <text evidence="1">The sequence shown here is derived from an EMBL/GenBank/DDBJ whole genome shotgun (WGS) entry which is preliminary data.</text>
</comment>
<evidence type="ECO:0008006" key="3">
    <source>
        <dbReference type="Google" id="ProtNLM"/>
    </source>
</evidence>
<reference evidence="1 2" key="1">
    <citation type="submission" date="2020-08" db="EMBL/GenBank/DDBJ databases">
        <title>Genome public.</title>
        <authorList>
            <person name="Liu C."/>
            <person name="Sun Q."/>
        </authorList>
    </citation>
    <scope>NUCLEOTIDE SEQUENCE [LARGE SCALE GENOMIC DNA]</scope>
    <source>
        <strain evidence="1 2">NSJ-7</strain>
    </source>
</reference>
<gene>
    <name evidence="1" type="ORF">H8S22_07645</name>
</gene>
<organism evidence="1 2">
    <name type="scientific">Anaerostipes hominis</name>
    <name type="common">ex Liu et al. 2021</name>
    <dbReference type="NCBI Taxonomy" id="2763018"/>
    <lineage>
        <taxon>Bacteria</taxon>
        <taxon>Bacillati</taxon>
        <taxon>Bacillota</taxon>
        <taxon>Clostridia</taxon>
        <taxon>Lachnospirales</taxon>
        <taxon>Lachnospiraceae</taxon>
        <taxon>Anaerostipes</taxon>
    </lineage>
</organism>
<evidence type="ECO:0000313" key="2">
    <source>
        <dbReference type="Proteomes" id="UP000635828"/>
    </source>
</evidence>